<dbReference type="PANTHER" id="PTHR42760:SF37">
    <property type="entry name" value="CLAVALDEHYDE DEHYDROGENASE"/>
    <property type="match status" value="1"/>
</dbReference>
<dbReference type="Gene3D" id="3.40.50.720">
    <property type="entry name" value="NAD(P)-binding Rossmann-like Domain"/>
    <property type="match status" value="1"/>
</dbReference>
<dbReference type="InterPro" id="IPR036291">
    <property type="entry name" value="NAD(P)-bd_dom_sf"/>
</dbReference>
<gene>
    <name evidence="4" type="ORF">BCR34DRAFT_280405</name>
</gene>
<evidence type="ECO:0000313" key="4">
    <source>
        <dbReference type="EMBL" id="ORX91593.1"/>
    </source>
</evidence>
<dbReference type="Proteomes" id="UP000193144">
    <property type="component" value="Unassembled WGS sequence"/>
</dbReference>
<dbReference type="GO" id="GO:0016616">
    <property type="term" value="F:oxidoreductase activity, acting on the CH-OH group of donors, NAD or NADP as acceptor"/>
    <property type="evidence" value="ECO:0007669"/>
    <property type="project" value="TreeGrafter"/>
</dbReference>
<evidence type="ECO:0000256" key="1">
    <source>
        <dbReference type="ARBA" id="ARBA00006484"/>
    </source>
</evidence>
<evidence type="ECO:0008006" key="6">
    <source>
        <dbReference type="Google" id="ProtNLM"/>
    </source>
</evidence>
<sequence>MPSLPPITGFDFPGIDNLHNDIYPAIDARTNHSLSQPGKVVLITGAGRGIGRSIALQYAAASVSSIILCARTSSELDEVESSIKAIDTRVRVTKFQLDVTSEEAVSNCSNQVKAVEGRLDVLVNNAGATDPWLPIAQTNPKAWWKTLEVNLKGPYLLLHAFLPLLVDTAKANNTAVDVINVASIGAHVISYGASAYIASKIAVLRLTESVNAEYGDQGVNAISVHPGGVVTDLSKAAESEMLNTFLNDTPDLAGGFVVWLTAAARTWLAGRYVSATWDVERLDSMKDEIVEKDKLLERLVV</sequence>
<comment type="similarity">
    <text evidence="1 3">Belongs to the short-chain dehydrogenases/reductases (SDR) family.</text>
</comment>
<dbReference type="InterPro" id="IPR002347">
    <property type="entry name" value="SDR_fam"/>
</dbReference>
<dbReference type="EMBL" id="MCFA01000452">
    <property type="protein sequence ID" value="ORX91593.1"/>
    <property type="molecule type" value="Genomic_DNA"/>
</dbReference>
<organism evidence="4 5">
    <name type="scientific">Clohesyomyces aquaticus</name>
    <dbReference type="NCBI Taxonomy" id="1231657"/>
    <lineage>
        <taxon>Eukaryota</taxon>
        <taxon>Fungi</taxon>
        <taxon>Dikarya</taxon>
        <taxon>Ascomycota</taxon>
        <taxon>Pezizomycotina</taxon>
        <taxon>Dothideomycetes</taxon>
        <taxon>Pleosporomycetidae</taxon>
        <taxon>Pleosporales</taxon>
        <taxon>Lindgomycetaceae</taxon>
        <taxon>Clohesyomyces</taxon>
    </lineage>
</organism>
<keyword evidence="2" id="KW-0560">Oxidoreductase</keyword>
<dbReference type="Pfam" id="PF00106">
    <property type="entry name" value="adh_short"/>
    <property type="match status" value="1"/>
</dbReference>
<evidence type="ECO:0000313" key="5">
    <source>
        <dbReference type="Proteomes" id="UP000193144"/>
    </source>
</evidence>
<evidence type="ECO:0000256" key="3">
    <source>
        <dbReference type="RuleBase" id="RU000363"/>
    </source>
</evidence>
<accession>A0A1Y1Y0R2</accession>
<dbReference type="CDD" id="cd05233">
    <property type="entry name" value="SDR_c"/>
    <property type="match status" value="1"/>
</dbReference>
<dbReference type="OrthoDB" id="1933717at2759"/>
<dbReference type="AlphaFoldDB" id="A0A1Y1Y0R2"/>
<reference evidence="4 5" key="1">
    <citation type="submission" date="2016-07" db="EMBL/GenBank/DDBJ databases">
        <title>Pervasive Adenine N6-methylation of Active Genes in Fungi.</title>
        <authorList>
            <consortium name="DOE Joint Genome Institute"/>
            <person name="Mondo S.J."/>
            <person name="Dannebaum R.O."/>
            <person name="Kuo R.C."/>
            <person name="Labutti K."/>
            <person name="Haridas S."/>
            <person name="Kuo A."/>
            <person name="Salamov A."/>
            <person name="Ahrendt S.R."/>
            <person name="Lipzen A."/>
            <person name="Sullivan W."/>
            <person name="Andreopoulos W.B."/>
            <person name="Clum A."/>
            <person name="Lindquist E."/>
            <person name="Daum C."/>
            <person name="Ramamoorthy G.K."/>
            <person name="Gryganskyi A."/>
            <person name="Culley D."/>
            <person name="Magnuson J.K."/>
            <person name="James T.Y."/>
            <person name="O'Malley M.A."/>
            <person name="Stajich J.E."/>
            <person name="Spatafora J.W."/>
            <person name="Visel A."/>
            <person name="Grigoriev I.V."/>
        </authorList>
    </citation>
    <scope>NUCLEOTIDE SEQUENCE [LARGE SCALE GENOMIC DNA]</scope>
    <source>
        <strain evidence="4 5">CBS 115471</strain>
    </source>
</reference>
<dbReference type="PRINTS" id="PR00081">
    <property type="entry name" value="GDHRDH"/>
</dbReference>
<dbReference type="PANTHER" id="PTHR42760">
    <property type="entry name" value="SHORT-CHAIN DEHYDROGENASES/REDUCTASES FAMILY MEMBER"/>
    <property type="match status" value="1"/>
</dbReference>
<dbReference type="STRING" id="1231657.A0A1Y1Y0R2"/>
<evidence type="ECO:0000256" key="2">
    <source>
        <dbReference type="ARBA" id="ARBA00023002"/>
    </source>
</evidence>
<keyword evidence="5" id="KW-1185">Reference proteome</keyword>
<protein>
    <recommendedName>
        <fullName evidence="6">Oxidoreductase ucpA</fullName>
    </recommendedName>
</protein>
<dbReference type="SUPFAM" id="SSF51735">
    <property type="entry name" value="NAD(P)-binding Rossmann-fold domains"/>
    <property type="match status" value="1"/>
</dbReference>
<dbReference type="PRINTS" id="PR00080">
    <property type="entry name" value="SDRFAMILY"/>
</dbReference>
<proteinExistence type="inferred from homology"/>
<comment type="caution">
    <text evidence="4">The sequence shown here is derived from an EMBL/GenBank/DDBJ whole genome shotgun (WGS) entry which is preliminary data.</text>
</comment>
<name>A0A1Y1Y0R2_9PLEO</name>